<dbReference type="RefSeq" id="WP_089730930.1">
    <property type="nucleotide sequence ID" value="NZ_FNGI01000018.1"/>
</dbReference>
<keyword evidence="2" id="KW-1185">Reference proteome</keyword>
<dbReference type="OrthoDB" id="6899345at2"/>
<dbReference type="PANTHER" id="PTHR47328:SF1">
    <property type="entry name" value="RUTC FAMILY PROTEIN YOAB"/>
    <property type="match status" value="1"/>
</dbReference>
<evidence type="ECO:0000313" key="1">
    <source>
        <dbReference type="EMBL" id="SDM30085.1"/>
    </source>
</evidence>
<gene>
    <name evidence="1" type="ORF">SAMN05661010_03887</name>
</gene>
<protein>
    <submittedName>
        <fullName evidence="1">Enamine deaminase RidA, house cleaning of reactive enamine intermediates, YjgF/YER057c/UK114 family</fullName>
    </submittedName>
</protein>
<sequence length="116" mass="12643">MPQRYLRTPIMHRAVEAHGFVFFGGIVADDMALDMAGQTRQVLDKLAAYLNEAGTERSLIVSATVFVADLGLKQAMDSVWTRWFDPEHLPARATVGVADLGEGTLLEVTATAVKPQ</sequence>
<proteinExistence type="predicted"/>
<dbReference type="AlphaFoldDB" id="A0A1G9S5Q0"/>
<dbReference type="Gene3D" id="3.30.1330.40">
    <property type="entry name" value="RutC-like"/>
    <property type="match status" value="1"/>
</dbReference>
<reference evidence="1 2" key="1">
    <citation type="submission" date="2016-10" db="EMBL/GenBank/DDBJ databases">
        <authorList>
            <person name="de Groot N.N."/>
        </authorList>
    </citation>
    <scope>NUCLEOTIDE SEQUENCE [LARGE SCALE GENOMIC DNA]</scope>
    <source>
        <strain evidence="1 2">DSM 14789</strain>
    </source>
</reference>
<dbReference type="Pfam" id="PF01042">
    <property type="entry name" value="Ribonuc_L-PSP"/>
    <property type="match status" value="1"/>
</dbReference>
<dbReference type="PANTHER" id="PTHR47328">
    <property type="match status" value="1"/>
</dbReference>
<accession>A0A1G9S5Q0</accession>
<dbReference type="Proteomes" id="UP000198654">
    <property type="component" value="Unassembled WGS sequence"/>
</dbReference>
<dbReference type="SUPFAM" id="SSF55298">
    <property type="entry name" value="YjgF-like"/>
    <property type="match status" value="1"/>
</dbReference>
<dbReference type="EMBL" id="FNGI01000018">
    <property type="protein sequence ID" value="SDM30085.1"/>
    <property type="molecule type" value="Genomic_DNA"/>
</dbReference>
<dbReference type="STRING" id="119000.SAMN05661010_03887"/>
<organism evidence="1 2">
    <name type="scientific">Modicisalibacter muralis</name>
    <dbReference type="NCBI Taxonomy" id="119000"/>
    <lineage>
        <taxon>Bacteria</taxon>
        <taxon>Pseudomonadati</taxon>
        <taxon>Pseudomonadota</taxon>
        <taxon>Gammaproteobacteria</taxon>
        <taxon>Oceanospirillales</taxon>
        <taxon>Halomonadaceae</taxon>
        <taxon>Modicisalibacter</taxon>
    </lineage>
</organism>
<dbReference type="CDD" id="cd06150">
    <property type="entry name" value="YjgF_YER057c_UK114_like_2"/>
    <property type="match status" value="1"/>
</dbReference>
<dbReference type="InterPro" id="IPR006175">
    <property type="entry name" value="YjgF/YER057c/UK114"/>
</dbReference>
<name>A0A1G9S5Q0_9GAMM</name>
<dbReference type="InterPro" id="IPR035959">
    <property type="entry name" value="RutC-like_sf"/>
</dbReference>
<evidence type="ECO:0000313" key="2">
    <source>
        <dbReference type="Proteomes" id="UP000198654"/>
    </source>
</evidence>
<dbReference type="InterPro" id="IPR035709">
    <property type="entry name" value="YoaB-like"/>
</dbReference>